<evidence type="ECO:0000256" key="5">
    <source>
        <dbReference type="ARBA" id="ARBA00022692"/>
    </source>
</evidence>
<dbReference type="InterPro" id="IPR045150">
    <property type="entry name" value="CYB561D1/2"/>
</dbReference>
<feature type="transmembrane region" description="Helical" evidence="11">
    <location>
        <begin position="132"/>
        <end position="150"/>
    </location>
</feature>
<keyword evidence="6" id="KW-0479">Metal-binding</keyword>
<dbReference type="AlphaFoldDB" id="A0A8T2SH13"/>
<dbReference type="Proteomes" id="UP000825935">
    <property type="component" value="Chromosome 20"/>
</dbReference>
<keyword evidence="14" id="KW-1185">Reference proteome</keyword>
<feature type="transmembrane region" description="Helical" evidence="11">
    <location>
        <begin position="60"/>
        <end position="79"/>
    </location>
</feature>
<sequence>MGASHAFREDLSAYIYVLPLLYFQAKEELRRRAAHRSNSLKKQRTCLTLEERGYIVLHGWLMYFSFGLLFPAGALFARFMQVSRRTKNPNIISKFYKLHLYSEALGTFLMFIGVISGFAQLGISTTHTHQRLGYALWIIIWIHVLSAFLLRPGLGSLQRGIWYVAHWLMGTSSILLGIYNTYSGIGIWEKVFPKQRLLSLNIAFSVQLAFMGLVYYALDRYDTFLLQIKKRETSVAPKVDEMDHKMFEMDHKMFQMDPMDQKFFQMDPKSFQMGAA</sequence>
<dbReference type="OrthoDB" id="19261at2759"/>
<evidence type="ECO:0000256" key="6">
    <source>
        <dbReference type="ARBA" id="ARBA00022723"/>
    </source>
</evidence>
<keyword evidence="4" id="KW-0349">Heme</keyword>
<dbReference type="GO" id="GO:0020037">
    <property type="term" value="F:heme binding"/>
    <property type="evidence" value="ECO:0007669"/>
    <property type="project" value="TreeGrafter"/>
</dbReference>
<keyword evidence="9" id="KW-0408">Iron</keyword>
<proteinExistence type="predicted"/>
<feature type="transmembrane region" description="Helical" evidence="11">
    <location>
        <begin position="162"/>
        <end position="185"/>
    </location>
</feature>
<evidence type="ECO:0000256" key="3">
    <source>
        <dbReference type="ARBA" id="ARBA00022448"/>
    </source>
</evidence>
<dbReference type="GO" id="GO:0046872">
    <property type="term" value="F:metal ion binding"/>
    <property type="evidence" value="ECO:0007669"/>
    <property type="project" value="UniProtKB-KW"/>
</dbReference>
<dbReference type="PANTHER" id="PTHR15422">
    <property type="entry name" value="OS05G0565100 PROTEIN"/>
    <property type="match status" value="1"/>
</dbReference>
<evidence type="ECO:0000256" key="11">
    <source>
        <dbReference type="SAM" id="Phobius"/>
    </source>
</evidence>
<comment type="subcellular location">
    <subcellularLocation>
        <location evidence="2">Membrane</location>
        <topology evidence="2">Multi-pass membrane protein</topology>
    </subcellularLocation>
</comment>
<protein>
    <recommendedName>
        <fullName evidence="12">Cytochrome b561 domain-containing protein</fullName>
    </recommendedName>
</protein>
<evidence type="ECO:0000256" key="10">
    <source>
        <dbReference type="ARBA" id="ARBA00023136"/>
    </source>
</evidence>
<evidence type="ECO:0000256" key="9">
    <source>
        <dbReference type="ARBA" id="ARBA00023004"/>
    </source>
</evidence>
<evidence type="ECO:0000256" key="2">
    <source>
        <dbReference type="ARBA" id="ARBA00004141"/>
    </source>
</evidence>
<comment type="caution">
    <text evidence="13">The sequence shown here is derived from an EMBL/GenBank/DDBJ whole genome shotgun (WGS) entry which is preliminary data.</text>
</comment>
<feature type="domain" description="Cytochrome b561" evidence="12">
    <location>
        <begin position="17"/>
        <end position="227"/>
    </location>
</feature>
<keyword evidence="7" id="KW-0249">Electron transport</keyword>
<evidence type="ECO:0000313" key="14">
    <source>
        <dbReference type="Proteomes" id="UP000825935"/>
    </source>
</evidence>
<dbReference type="InterPro" id="IPR006593">
    <property type="entry name" value="Cyt_b561/ferric_Rdtase_TM"/>
</dbReference>
<evidence type="ECO:0000256" key="1">
    <source>
        <dbReference type="ARBA" id="ARBA00001970"/>
    </source>
</evidence>
<dbReference type="GO" id="GO:0140575">
    <property type="term" value="F:transmembrane monodehydroascorbate reductase activity"/>
    <property type="evidence" value="ECO:0007669"/>
    <property type="project" value="InterPro"/>
</dbReference>
<evidence type="ECO:0000313" key="13">
    <source>
        <dbReference type="EMBL" id="KAH7331792.1"/>
    </source>
</evidence>
<gene>
    <name evidence="13" type="ORF">KP509_20G051000</name>
</gene>
<dbReference type="PANTHER" id="PTHR15422:SF24">
    <property type="entry name" value="DOMON RELATED DOMAIN-CONTAINING PROTEIN"/>
    <property type="match status" value="1"/>
</dbReference>
<feature type="transmembrane region" description="Helical" evidence="11">
    <location>
        <begin position="197"/>
        <end position="218"/>
    </location>
</feature>
<evidence type="ECO:0000259" key="12">
    <source>
        <dbReference type="PROSITE" id="PS50939"/>
    </source>
</evidence>
<evidence type="ECO:0000256" key="4">
    <source>
        <dbReference type="ARBA" id="ARBA00022617"/>
    </source>
</evidence>
<evidence type="ECO:0000256" key="7">
    <source>
        <dbReference type="ARBA" id="ARBA00022982"/>
    </source>
</evidence>
<keyword evidence="5 11" id="KW-0812">Transmembrane</keyword>
<dbReference type="Gene3D" id="1.20.120.1770">
    <property type="match status" value="1"/>
</dbReference>
<dbReference type="EMBL" id="CM035425">
    <property type="protein sequence ID" value="KAH7331792.1"/>
    <property type="molecule type" value="Genomic_DNA"/>
</dbReference>
<keyword evidence="10 11" id="KW-0472">Membrane</keyword>
<dbReference type="SMART" id="SM00665">
    <property type="entry name" value="B561"/>
    <property type="match status" value="1"/>
</dbReference>
<feature type="transmembrane region" description="Helical" evidence="11">
    <location>
        <begin position="100"/>
        <end position="120"/>
    </location>
</feature>
<dbReference type="GO" id="GO:0016020">
    <property type="term" value="C:membrane"/>
    <property type="evidence" value="ECO:0007669"/>
    <property type="project" value="UniProtKB-SubCell"/>
</dbReference>
<reference evidence="13" key="1">
    <citation type="submission" date="2021-08" db="EMBL/GenBank/DDBJ databases">
        <title>WGS assembly of Ceratopteris richardii.</title>
        <authorList>
            <person name="Marchant D.B."/>
            <person name="Chen G."/>
            <person name="Jenkins J."/>
            <person name="Shu S."/>
            <person name="Leebens-Mack J."/>
            <person name="Grimwood J."/>
            <person name="Schmutz J."/>
            <person name="Soltis P."/>
            <person name="Soltis D."/>
            <person name="Chen Z.-H."/>
        </authorList>
    </citation>
    <scope>NUCLEOTIDE SEQUENCE</scope>
    <source>
        <strain evidence="13">Whitten #5841</strain>
        <tissue evidence="13">Leaf</tissue>
    </source>
</reference>
<comment type="cofactor">
    <cofactor evidence="1">
        <name>heme b</name>
        <dbReference type="ChEBI" id="CHEBI:60344"/>
    </cofactor>
</comment>
<dbReference type="PROSITE" id="PS50939">
    <property type="entry name" value="CYTOCHROME_B561"/>
    <property type="match status" value="1"/>
</dbReference>
<accession>A0A8T2SH13</accession>
<name>A0A8T2SH13_CERRI</name>
<evidence type="ECO:0000256" key="8">
    <source>
        <dbReference type="ARBA" id="ARBA00022989"/>
    </source>
</evidence>
<keyword evidence="3" id="KW-0813">Transport</keyword>
<organism evidence="13 14">
    <name type="scientific">Ceratopteris richardii</name>
    <name type="common">Triangle waterfern</name>
    <dbReference type="NCBI Taxonomy" id="49495"/>
    <lineage>
        <taxon>Eukaryota</taxon>
        <taxon>Viridiplantae</taxon>
        <taxon>Streptophyta</taxon>
        <taxon>Embryophyta</taxon>
        <taxon>Tracheophyta</taxon>
        <taxon>Polypodiopsida</taxon>
        <taxon>Polypodiidae</taxon>
        <taxon>Polypodiales</taxon>
        <taxon>Pteridineae</taxon>
        <taxon>Pteridaceae</taxon>
        <taxon>Parkerioideae</taxon>
        <taxon>Ceratopteris</taxon>
    </lineage>
</organism>
<keyword evidence="8 11" id="KW-1133">Transmembrane helix</keyword>
<dbReference type="CDD" id="cd08760">
    <property type="entry name" value="Cyt_b561_FRRS1_like"/>
    <property type="match status" value="1"/>
</dbReference>